<dbReference type="Pfam" id="PF13855">
    <property type="entry name" value="LRR_8"/>
    <property type="match status" value="1"/>
</dbReference>
<evidence type="ECO:0008006" key="7">
    <source>
        <dbReference type="Google" id="ProtNLM"/>
    </source>
</evidence>
<evidence type="ECO:0000313" key="5">
    <source>
        <dbReference type="EMBL" id="CAJ1933296.1"/>
    </source>
</evidence>
<gene>
    <name evidence="5" type="ORF">CYCCA115_LOCUS3246</name>
</gene>
<evidence type="ECO:0000256" key="4">
    <source>
        <dbReference type="SAM" id="SignalP"/>
    </source>
</evidence>
<dbReference type="AlphaFoldDB" id="A0AAD2FI16"/>
<dbReference type="SMART" id="SM00369">
    <property type="entry name" value="LRR_TYP"/>
    <property type="match status" value="3"/>
</dbReference>
<name>A0AAD2FI16_9STRA</name>
<dbReference type="InterPro" id="IPR001611">
    <property type="entry name" value="Leu-rich_rpt"/>
</dbReference>
<keyword evidence="6" id="KW-1185">Reference proteome</keyword>
<dbReference type="EMBL" id="CAKOGP040000258">
    <property type="protein sequence ID" value="CAJ1933296.1"/>
    <property type="molecule type" value="Genomic_DNA"/>
</dbReference>
<dbReference type="InterPro" id="IPR003591">
    <property type="entry name" value="Leu-rich_rpt_typical-subtyp"/>
</dbReference>
<keyword evidence="2" id="KW-0433">Leucine-rich repeat</keyword>
<dbReference type="Proteomes" id="UP001295423">
    <property type="component" value="Unassembled WGS sequence"/>
</dbReference>
<evidence type="ECO:0000256" key="2">
    <source>
        <dbReference type="ARBA" id="ARBA00022614"/>
    </source>
</evidence>
<accession>A0AAD2FI16</accession>
<dbReference type="FunFam" id="3.80.10.10:FF:000221">
    <property type="entry name" value="Leucine-rich repeat receptor-like protein kinase PXL1"/>
    <property type="match status" value="1"/>
</dbReference>
<dbReference type="InterPro" id="IPR032675">
    <property type="entry name" value="LRR_dom_sf"/>
</dbReference>
<sequence>MSKIQSTILRAGFAITRWQVLLLLGISLLFPSSASAASAKRKMAYESNRNLCAGQPIITRKHESALQWMFRNVGESQIQSPKTPQHEAACWMLRSKKSFSAQRFVMAVVYYATKGVQWDDSTDWMTSKHECKWYGVECNMFGTIVNLDLGYILVDGLVPREIGLLPGLKDLDLHGNELQGVIPHRLLVGLKNLEYFRIQMNGMFGAIHKEITNMKQLKELYLYGNYLSGTIPKELSELKKLERIDLYANQLAGTIPKELAKLPKLKYLDLHDNNFVGTMPKEICEKKLDMLVADCHGPKPEVKCDCCHICCQGLPEMICVDKKTGLLVDYPI</sequence>
<feature type="chain" id="PRO_5042211119" description="Leucine-rich repeat-containing N-terminal plant-type domain-containing protein" evidence="4">
    <location>
        <begin position="37"/>
        <end position="332"/>
    </location>
</feature>
<keyword evidence="4" id="KW-0732">Signal</keyword>
<feature type="signal peptide" evidence="4">
    <location>
        <begin position="1"/>
        <end position="36"/>
    </location>
</feature>
<comment type="subcellular location">
    <subcellularLocation>
        <location evidence="1">Cell envelope</location>
    </subcellularLocation>
</comment>
<dbReference type="PANTHER" id="PTHR48059">
    <property type="entry name" value="POLYGALACTURONASE INHIBITOR 1"/>
    <property type="match status" value="1"/>
</dbReference>
<dbReference type="InterPro" id="IPR051848">
    <property type="entry name" value="PGIP"/>
</dbReference>
<evidence type="ECO:0000256" key="1">
    <source>
        <dbReference type="ARBA" id="ARBA00004196"/>
    </source>
</evidence>
<dbReference type="SUPFAM" id="SSF52058">
    <property type="entry name" value="L domain-like"/>
    <property type="match status" value="1"/>
</dbReference>
<protein>
    <recommendedName>
        <fullName evidence="7">Leucine-rich repeat-containing N-terminal plant-type domain-containing protein</fullName>
    </recommendedName>
</protein>
<dbReference type="Gene3D" id="3.80.10.10">
    <property type="entry name" value="Ribonuclease Inhibitor"/>
    <property type="match status" value="1"/>
</dbReference>
<keyword evidence="3" id="KW-0677">Repeat</keyword>
<evidence type="ECO:0000256" key="3">
    <source>
        <dbReference type="ARBA" id="ARBA00022737"/>
    </source>
</evidence>
<dbReference type="PANTHER" id="PTHR48059:SF30">
    <property type="entry name" value="OS06G0587000 PROTEIN"/>
    <property type="match status" value="1"/>
</dbReference>
<reference evidence="5" key="1">
    <citation type="submission" date="2023-08" db="EMBL/GenBank/DDBJ databases">
        <authorList>
            <person name="Audoor S."/>
            <person name="Bilcke G."/>
        </authorList>
    </citation>
    <scope>NUCLEOTIDE SEQUENCE</scope>
</reference>
<organism evidence="5 6">
    <name type="scientific">Cylindrotheca closterium</name>
    <dbReference type="NCBI Taxonomy" id="2856"/>
    <lineage>
        <taxon>Eukaryota</taxon>
        <taxon>Sar</taxon>
        <taxon>Stramenopiles</taxon>
        <taxon>Ochrophyta</taxon>
        <taxon>Bacillariophyta</taxon>
        <taxon>Bacillariophyceae</taxon>
        <taxon>Bacillariophycidae</taxon>
        <taxon>Bacillariales</taxon>
        <taxon>Bacillariaceae</taxon>
        <taxon>Cylindrotheca</taxon>
    </lineage>
</organism>
<comment type="caution">
    <text evidence="5">The sequence shown here is derived from an EMBL/GenBank/DDBJ whole genome shotgun (WGS) entry which is preliminary data.</text>
</comment>
<evidence type="ECO:0000313" key="6">
    <source>
        <dbReference type="Proteomes" id="UP001295423"/>
    </source>
</evidence>
<proteinExistence type="predicted"/>